<feature type="domain" description="Activator of Hsp90 ATPase homologue 1/2-like C-terminal" evidence="2">
    <location>
        <begin position="13"/>
        <end position="130"/>
    </location>
</feature>
<evidence type="ECO:0000313" key="4">
    <source>
        <dbReference type="Proteomes" id="UP000032452"/>
    </source>
</evidence>
<evidence type="ECO:0000313" key="3">
    <source>
        <dbReference type="EMBL" id="KJH70443.1"/>
    </source>
</evidence>
<dbReference type="SUPFAM" id="SSF55961">
    <property type="entry name" value="Bet v1-like"/>
    <property type="match status" value="1"/>
</dbReference>
<gene>
    <name evidence="3" type="ORF">UH38_18130</name>
</gene>
<dbReference type="Proteomes" id="UP000032452">
    <property type="component" value="Unassembled WGS sequence"/>
</dbReference>
<proteinExistence type="inferred from homology"/>
<organism evidence="3 4">
    <name type="scientific">Aliterella atlantica CENA595</name>
    <dbReference type="NCBI Taxonomy" id="1618023"/>
    <lineage>
        <taxon>Bacteria</taxon>
        <taxon>Bacillati</taxon>
        <taxon>Cyanobacteriota</taxon>
        <taxon>Cyanophyceae</taxon>
        <taxon>Chroococcidiopsidales</taxon>
        <taxon>Aliterellaceae</taxon>
        <taxon>Aliterella</taxon>
    </lineage>
</organism>
<dbReference type="OrthoDB" id="2355173at2"/>
<accession>A0A0D8ZNQ1</accession>
<protein>
    <recommendedName>
        <fullName evidence="2">Activator of Hsp90 ATPase homologue 1/2-like C-terminal domain-containing protein</fullName>
    </recommendedName>
</protein>
<dbReference type="Pfam" id="PF08327">
    <property type="entry name" value="AHSA1"/>
    <property type="match status" value="1"/>
</dbReference>
<dbReference type="InterPro" id="IPR013538">
    <property type="entry name" value="ASHA1/2-like_C"/>
</dbReference>
<evidence type="ECO:0000256" key="1">
    <source>
        <dbReference type="ARBA" id="ARBA00006817"/>
    </source>
</evidence>
<dbReference type="AlphaFoldDB" id="A0A0D8ZNQ1"/>
<reference evidence="3 4" key="1">
    <citation type="submission" date="2015-02" db="EMBL/GenBank/DDBJ databases">
        <title>Draft genome of a novel marine cyanobacterium (Chroococcales) isolated from South Atlantic Ocean.</title>
        <authorList>
            <person name="Rigonato J."/>
            <person name="Alvarenga D.O."/>
            <person name="Branco L.H."/>
            <person name="Varani A.M."/>
            <person name="Brandini F.P."/>
            <person name="Fiore M.F."/>
        </authorList>
    </citation>
    <scope>NUCLEOTIDE SEQUENCE [LARGE SCALE GENOMIC DNA]</scope>
    <source>
        <strain evidence="3 4">CENA595</strain>
    </source>
</reference>
<keyword evidence="4" id="KW-1185">Reference proteome</keyword>
<sequence>MLRKVKKTVLFPYPVQQVWQVITDRRSLSTWLLDNNFEPRLGHKFWLEKYSVPGFEEFIYCEVIELDALERLTYTWQDSLMQSPTIVRWLLTSLKEGTQLCLEHSLTKPASSYTMLNSLFNGGWDYKLRYKLPQVLVDTFN</sequence>
<evidence type="ECO:0000259" key="2">
    <source>
        <dbReference type="Pfam" id="PF08327"/>
    </source>
</evidence>
<dbReference type="Gene3D" id="3.30.530.20">
    <property type="match status" value="1"/>
</dbReference>
<dbReference type="STRING" id="1618023.UH38_18130"/>
<name>A0A0D8ZNQ1_9CYAN</name>
<comment type="similarity">
    <text evidence="1">Belongs to the AHA1 family.</text>
</comment>
<dbReference type="PATRIC" id="fig|1618023.3.peg.1060"/>
<dbReference type="CDD" id="cd07814">
    <property type="entry name" value="SRPBCC_CalC_Aha1-like"/>
    <property type="match status" value="1"/>
</dbReference>
<dbReference type="InterPro" id="IPR023393">
    <property type="entry name" value="START-like_dom_sf"/>
</dbReference>
<comment type="caution">
    <text evidence="3">The sequence shown here is derived from an EMBL/GenBank/DDBJ whole genome shotgun (WGS) entry which is preliminary data.</text>
</comment>
<dbReference type="EMBL" id="JYON01000023">
    <property type="protein sequence ID" value="KJH70443.1"/>
    <property type="molecule type" value="Genomic_DNA"/>
</dbReference>